<keyword evidence="1" id="KW-1133">Transmembrane helix</keyword>
<feature type="transmembrane region" description="Helical" evidence="1">
    <location>
        <begin position="258"/>
        <end position="277"/>
    </location>
</feature>
<keyword evidence="4" id="KW-1185">Reference proteome</keyword>
<keyword evidence="3" id="KW-0808">Transferase</keyword>
<comment type="caution">
    <text evidence="3">The sequence shown here is derived from an EMBL/GenBank/DDBJ whole genome shotgun (WGS) entry which is preliminary data.</text>
</comment>
<keyword evidence="1" id="KW-0472">Membrane</keyword>
<keyword evidence="1" id="KW-0812">Transmembrane</keyword>
<name>A0A838AEG8_9PSEU</name>
<dbReference type="PANTHER" id="PTHR43685">
    <property type="entry name" value="GLYCOSYLTRANSFERASE"/>
    <property type="match status" value="1"/>
</dbReference>
<dbReference type="RefSeq" id="WP_180894436.1">
    <property type="nucleotide sequence ID" value="NZ_JACCKD010000007.1"/>
</dbReference>
<dbReference type="InterPro" id="IPR050834">
    <property type="entry name" value="Glycosyltransf_2"/>
</dbReference>
<dbReference type="AlphaFoldDB" id="A0A838AEG8"/>
<evidence type="ECO:0000259" key="2">
    <source>
        <dbReference type="Pfam" id="PF00535"/>
    </source>
</evidence>
<dbReference type="InterPro" id="IPR029044">
    <property type="entry name" value="Nucleotide-diphossugar_trans"/>
</dbReference>
<dbReference type="SUPFAM" id="SSF53448">
    <property type="entry name" value="Nucleotide-diphospho-sugar transferases"/>
    <property type="match status" value="1"/>
</dbReference>
<proteinExistence type="predicted"/>
<dbReference type="InterPro" id="IPR001173">
    <property type="entry name" value="Glyco_trans_2-like"/>
</dbReference>
<dbReference type="Proteomes" id="UP000582974">
    <property type="component" value="Unassembled WGS sequence"/>
</dbReference>
<protein>
    <submittedName>
        <fullName evidence="3">Glycosyltransferase family 2 protein</fullName>
    </submittedName>
</protein>
<dbReference type="EMBL" id="JACCKD010000007">
    <property type="protein sequence ID" value="MBA0127633.1"/>
    <property type="molecule type" value="Genomic_DNA"/>
</dbReference>
<organism evidence="3 4">
    <name type="scientific">Haloechinothrix aidingensis</name>
    <dbReference type="NCBI Taxonomy" id="2752311"/>
    <lineage>
        <taxon>Bacteria</taxon>
        <taxon>Bacillati</taxon>
        <taxon>Actinomycetota</taxon>
        <taxon>Actinomycetes</taxon>
        <taxon>Pseudonocardiales</taxon>
        <taxon>Pseudonocardiaceae</taxon>
        <taxon>Haloechinothrix</taxon>
    </lineage>
</organism>
<reference evidence="3 4" key="1">
    <citation type="submission" date="2020-07" db="EMBL/GenBank/DDBJ databases">
        <title>Genome of Haloechinothrix sp.</title>
        <authorList>
            <person name="Tang S.-K."/>
            <person name="Yang L."/>
            <person name="Zhu W.-Y."/>
        </authorList>
    </citation>
    <scope>NUCLEOTIDE SEQUENCE [LARGE SCALE GENOMIC DNA]</scope>
    <source>
        <strain evidence="3 4">YIM 98757</strain>
    </source>
</reference>
<dbReference type="CDD" id="cd02525">
    <property type="entry name" value="Succinoglycan_BP_ExoA"/>
    <property type="match status" value="1"/>
</dbReference>
<gene>
    <name evidence="3" type="ORF">H0B56_18985</name>
</gene>
<dbReference type="PANTHER" id="PTHR43685:SF14">
    <property type="entry name" value="GLYCOSYLTRANSFERASE 2-LIKE DOMAIN-CONTAINING PROTEIN"/>
    <property type="match status" value="1"/>
</dbReference>
<feature type="transmembrane region" description="Helical" evidence="1">
    <location>
        <begin position="312"/>
        <end position="330"/>
    </location>
</feature>
<feature type="domain" description="Glycosyltransferase 2-like" evidence="2">
    <location>
        <begin position="21"/>
        <end position="186"/>
    </location>
</feature>
<feature type="transmembrane region" description="Helical" evidence="1">
    <location>
        <begin position="283"/>
        <end position="300"/>
    </location>
</feature>
<dbReference type="Pfam" id="PF00535">
    <property type="entry name" value="Glycos_transf_2"/>
    <property type="match status" value="1"/>
</dbReference>
<evidence type="ECO:0000313" key="3">
    <source>
        <dbReference type="EMBL" id="MBA0127633.1"/>
    </source>
</evidence>
<sequence>MEATPAPSPSPQPDAGLPGISVIMPVLNEERHLKAAVTAVLEQDYPGPVEVIVALGPSSDGTDRITAELTAADPRVRTVRNPEGTTPRGLNRALKEASYDIVVRVDGHAVLPSGYLSTAARVLEETGADNVGGIMAAEGTTPVEKAVACAMNSWLGVGGARFHLGGTPGPAETVYLGSFRRSALDRVGGFDEDLARAQDWELNLRIRRSGGTVWFTPDMRVSYRPRGDIRGLARQFFRTGQWRRAVVRRHAKTLSLRYLAPPLALAGIAGGLVAGAAGFVPAFVLPGGYAVLIVAGSAITGRGESPGVRARLPLVYAVMHTAWGAGFIFSPRRLG</sequence>
<evidence type="ECO:0000256" key="1">
    <source>
        <dbReference type="SAM" id="Phobius"/>
    </source>
</evidence>
<dbReference type="GO" id="GO:0016740">
    <property type="term" value="F:transferase activity"/>
    <property type="evidence" value="ECO:0007669"/>
    <property type="project" value="UniProtKB-KW"/>
</dbReference>
<evidence type="ECO:0000313" key="4">
    <source>
        <dbReference type="Proteomes" id="UP000582974"/>
    </source>
</evidence>
<accession>A0A838AEG8</accession>
<dbReference type="Gene3D" id="3.90.550.10">
    <property type="entry name" value="Spore Coat Polysaccharide Biosynthesis Protein SpsA, Chain A"/>
    <property type="match status" value="1"/>
</dbReference>